<accession>A0A387B8K8</accession>
<dbReference type="InterPro" id="IPR036390">
    <property type="entry name" value="WH_DNA-bd_sf"/>
</dbReference>
<dbReference type="PANTHER" id="PTHR33164">
    <property type="entry name" value="TRANSCRIPTIONAL REGULATOR, MARR FAMILY"/>
    <property type="match status" value="1"/>
</dbReference>
<feature type="domain" description="HTH marR-type" evidence="1">
    <location>
        <begin position="22"/>
        <end position="158"/>
    </location>
</feature>
<keyword evidence="3" id="KW-1185">Reference proteome</keyword>
<dbReference type="PANTHER" id="PTHR33164:SF43">
    <property type="entry name" value="HTH-TYPE TRANSCRIPTIONAL REPRESSOR YETL"/>
    <property type="match status" value="1"/>
</dbReference>
<dbReference type="PROSITE" id="PS50995">
    <property type="entry name" value="HTH_MARR_2"/>
    <property type="match status" value="1"/>
</dbReference>
<dbReference type="SMART" id="SM00347">
    <property type="entry name" value="HTH_MARR"/>
    <property type="match status" value="1"/>
</dbReference>
<dbReference type="AlphaFoldDB" id="A0A387B8K8"/>
<dbReference type="Gene3D" id="1.10.10.10">
    <property type="entry name" value="Winged helix-like DNA-binding domain superfamily/Winged helix DNA-binding domain"/>
    <property type="match status" value="1"/>
</dbReference>
<dbReference type="OrthoDB" id="9155413at2"/>
<dbReference type="Proteomes" id="UP000278886">
    <property type="component" value="Chromosome"/>
</dbReference>
<dbReference type="GO" id="GO:0003700">
    <property type="term" value="F:DNA-binding transcription factor activity"/>
    <property type="evidence" value="ECO:0007669"/>
    <property type="project" value="InterPro"/>
</dbReference>
<dbReference type="InterPro" id="IPR000835">
    <property type="entry name" value="HTH_MarR-typ"/>
</dbReference>
<dbReference type="RefSeq" id="WP_120761777.1">
    <property type="nucleotide sequence ID" value="NZ_CP032630.1"/>
</dbReference>
<dbReference type="KEGG" id="lyd:D7I47_03605"/>
<dbReference type="SUPFAM" id="SSF46785">
    <property type="entry name" value="Winged helix' DNA-binding domain"/>
    <property type="match status" value="1"/>
</dbReference>
<dbReference type="EMBL" id="CP032630">
    <property type="protein sequence ID" value="AYF97426.1"/>
    <property type="molecule type" value="Genomic_DNA"/>
</dbReference>
<evidence type="ECO:0000313" key="3">
    <source>
        <dbReference type="Proteomes" id="UP000278886"/>
    </source>
</evidence>
<evidence type="ECO:0000313" key="2">
    <source>
        <dbReference type="EMBL" id="AYF97426.1"/>
    </source>
</evidence>
<dbReference type="Pfam" id="PF12802">
    <property type="entry name" value="MarR_2"/>
    <property type="match status" value="1"/>
</dbReference>
<proteinExistence type="predicted"/>
<protein>
    <submittedName>
        <fullName evidence="2">MarR family transcriptional regulator</fullName>
    </submittedName>
</protein>
<dbReference type="GO" id="GO:0006950">
    <property type="term" value="P:response to stress"/>
    <property type="evidence" value="ECO:0007669"/>
    <property type="project" value="TreeGrafter"/>
</dbReference>
<name>A0A387B8K8_9MICO</name>
<sequence>MARKLDRDDATQHPQRLDLPYRDDVTASLVRVLAQWSSGDYQREIARGAGIPDDERAIRLIYALAARGPQRPSALAGLLDTSPAATSRLLESLAAAGLAHRTPDPLDARATLVVLTDAGRASARNLFSAGDALMRRLLADWTEADRERFAALLHRFADAVEARPDTHGGTP</sequence>
<dbReference type="InterPro" id="IPR039422">
    <property type="entry name" value="MarR/SlyA-like"/>
</dbReference>
<gene>
    <name evidence="2" type="ORF">D7I47_03605</name>
</gene>
<dbReference type="InterPro" id="IPR036388">
    <property type="entry name" value="WH-like_DNA-bd_sf"/>
</dbReference>
<evidence type="ECO:0000259" key="1">
    <source>
        <dbReference type="PROSITE" id="PS50995"/>
    </source>
</evidence>
<reference evidence="3" key="1">
    <citation type="submission" date="2018-09" db="EMBL/GenBank/DDBJ databases">
        <title>Genome sequencing of strain 2DFWR-13.</title>
        <authorList>
            <person name="Heo J."/>
            <person name="Kim S.-J."/>
            <person name="Kwon S.-W."/>
        </authorList>
    </citation>
    <scope>NUCLEOTIDE SEQUENCE [LARGE SCALE GENOMIC DNA]</scope>
    <source>
        <strain evidence="3">2DFWR-13</strain>
    </source>
</reference>
<organism evidence="2 3">
    <name type="scientific">Protaetiibacter intestinalis</name>
    <dbReference type="NCBI Taxonomy" id="2419774"/>
    <lineage>
        <taxon>Bacteria</taxon>
        <taxon>Bacillati</taxon>
        <taxon>Actinomycetota</taxon>
        <taxon>Actinomycetes</taxon>
        <taxon>Micrococcales</taxon>
        <taxon>Microbacteriaceae</taxon>
        <taxon>Protaetiibacter</taxon>
    </lineage>
</organism>